<sequence length="1041" mass="110423">MADLKINNLDAIAPPLQDDDLLLVKMKRRANALGDEDRQASWAVVRNSLNLGQYMPTVGGTFTGTVTLANNVGLNSRATNGTARRLLQFGSNNRLAIGEVAVGMDIYAGDFPRFTKDGTNFYNVITTNNLPTPASLSDGGAYTKAQVDAIALTKANLSGAQFTGHVIINPDIPLRSFNTQGGSVNMITYQTNGVNVGDASTQMYLASGVVPLWYNGSTNFKIYSEGSKPTAAELGFYSSAQIDAKFDQKANLSGAQFTGHVGLNNNVALKGANSSGVLWNLMSRLPDNSTLVSDWAGITKIGSSQVPVWKTDSFGSTEWKFYTEGNKPTVAELGLTDTVNKASTALQQGSYGLGGVPQFLSDNGFLAVSNQTQFFSQTGASDQQRFGGRGNGVHIFYGLTTDQTQSLSSSLFVRDNAKVIAKWSTANASNGAPIQTLTNELYGTLNKPTAADVGAYSKAEADQTFAKQAGTGNPIPAGTNLSYYDANRSGIWYQDVPANATTELGYPTPNVACSIEVLPVRGDGSCFQIWRSSQHTAVFVRFINTSTTSPWRRVSSDSDQRVDTLSIQRDGAAVSLKALTNTGASYIEGLDATSSTLKWAIGKDSTGANDQIAFTASGKGYLVFTSSQDTSIASKWASNVGNQISLTKNGDIIYSASAGTSHDFNAILAVHANGEGVTVRPYSDDQPSIITGSSANGAATTWRIGKFSAGNDVNFASSVGQSIGFSTNGNIYHDAPNHLHIFNQGLLIEGSIANNGGFSSKKNGESITLQPQVSGGGAWLQVRDYIGTADCSVGMRPNENTAEFFNSKANSHLRLMPDGSFNAGSNGVSNLDVKSNGDVYARSRIFAGAASLGTDGNLGGTVWGTSGTAKGYIDSVGTTALNSSKTYTDQKLAAQNSKPLRKIWGKETGSYPQHFDAGFLPLPPDASHAVAANTTFGSGRSIRLDEPLWGKKLWSIHGDSYTGSVSDPRGFIRAWHCEVPDMSGVTSIDDSGNIREFTDFETQLGSGTWRFRMSTDGRTITHIASSGGTTPIYSLYVQDNV</sequence>
<evidence type="ECO:0008006" key="3">
    <source>
        <dbReference type="Google" id="ProtNLM"/>
    </source>
</evidence>
<name>A0A5P8D745_9CAUD</name>
<dbReference type="CDD" id="cd19958">
    <property type="entry name" value="pyocin_knob"/>
    <property type="match status" value="1"/>
</dbReference>
<dbReference type="EMBL" id="MN270891">
    <property type="protein sequence ID" value="QFP93850.1"/>
    <property type="molecule type" value="Genomic_DNA"/>
</dbReference>
<reference evidence="1 2" key="1">
    <citation type="submission" date="2019-08" db="EMBL/GenBank/DDBJ databases">
        <title>Six bacteriophages against potato bacterial diseases.</title>
        <authorList>
            <person name="Zhang X."/>
            <person name="Kering K."/>
        </authorList>
    </citation>
    <scope>NUCLEOTIDE SEQUENCE [LARGE SCALE GENOMIC DNA]</scope>
</reference>
<proteinExistence type="predicted"/>
<accession>A0A5P8D745</accession>
<keyword evidence="2" id="KW-1185">Reference proteome</keyword>
<organism evidence="1 2">
    <name type="scientific">Pectobacterium phage Wc4</name>
    <dbReference type="NCBI Taxonomy" id="2652428"/>
    <lineage>
        <taxon>Viruses</taxon>
        <taxon>Duplodnaviria</taxon>
        <taxon>Heunggongvirae</taxon>
        <taxon>Uroviricota</taxon>
        <taxon>Caudoviricetes</taxon>
        <taxon>Andersonviridae</taxon>
        <taxon>Andersonviridae incertae sedis</taxon>
        <taxon>Arnovirus</taxon>
        <taxon>Arnovirus Wc4</taxon>
    </lineage>
</organism>
<evidence type="ECO:0000313" key="1">
    <source>
        <dbReference type="EMBL" id="QFP93850.1"/>
    </source>
</evidence>
<protein>
    <recommendedName>
        <fullName evidence="3">Tail fiber protein</fullName>
    </recommendedName>
</protein>
<evidence type="ECO:0000313" key="2">
    <source>
        <dbReference type="Proteomes" id="UP000326781"/>
    </source>
</evidence>
<dbReference type="Proteomes" id="UP000326781">
    <property type="component" value="Segment"/>
</dbReference>